<reference evidence="1" key="2">
    <citation type="submission" date="2022-10" db="EMBL/GenBank/DDBJ databases">
        <authorList>
            <consortium name="ENA_rothamsted_submissions"/>
            <consortium name="culmorum"/>
            <person name="King R."/>
        </authorList>
    </citation>
    <scope>NUCLEOTIDE SEQUENCE</scope>
</reference>
<organism evidence="1 2">
    <name type="scientific">Diatraea saccharalis</name>
    <name type="common">sugarcane borer</name>
    <dbReference type="NCBI Taxonomy" id="40085"/>
    <lineage>
        <taxon>Eukaryota</taxon>
        <taxon>Metazoa</taxon>
        <taxon>Ecdysozoa</taxon>
        <taxon>Arthropoda</taxon>
        <taxon>Hexapoda</taxon>
        <taxon>Insecta</taxon>
        <taxon>Pterygota</taxon>
        <taxon>Neoptera</taxon>
        <taxon>Endopterygota</taxon>
        <taxon>Lepidoptera</taxon>
        <taxon>Glossata</taxon>
        <taxon>Ditrysia</taxon>
        <taxon>Pyraloidea</taxon>
        <taxon>Crambidae</taxon>
        <taxon>Crambinae</taxon>
        <taxon>Diatraea</taxon>
    </lineage>
</organism>
<sequence length="135" mass="15708">MKFGVSTSEVVIIDSRLREHTKQLLEHLTSAEKIFLFGSNPNEAKFEIAHLKSPKRRKRSLFHEHQDLVGLKKHLDVKLSPRNSFLDPQFLLMRRWSNNTEAVLDQHTDEELDQCYYKSDNAALYLCDDVVIIGL</sequence>
<name>A0A9N9WJS6_9NEOP</name>
<accession>A0A9N9WJS6</accession>
<evidence type="ECO:0000313" key="2">
    <source>
        <dbReference type="Proteomes" id="UP001153714"/>
    </source>
</evidence>
<proteinExistence type="predicted"/>
<reference evidence="1" key="1">
    <citation type="submission" date="2021-12" db="EMBL/GenBank/DDBJ databases">
        <authorList>
            <person name="King R."/>
        </authorList>
    </citation>
    <scope>NUCLEOTIDE SEQUENCE</scope>
</reference>
<protein>
    <submittedName>
        <fullName evidence="1">Uncharacterized protein</fullName>
    </submittedName>
</protein>
<keyword evidence="2" id="KW-1185">Reference proteome</keyword>
<dbReference type="AlphaFoldDB" id="A0A9N9WJS6"/>
<evidence type="ECO:0000313" key="1">
    <source>
        <dbReference type="EMBL" id="CAG9795963.1"/>
    </source>
</evidence>
<gene>
    <name evidence="1" type="ORF">DIATSA_LOCUS13191</name>
</gene>
<dbReference type="Proteomes" id="UP001153714">
    <property type="component" value="Chromosome 8"/>
</dbReference>
<dbReference type="EMBL" id="OU893339">
    <property type="protein sequence ID" value="CAG9795963.1"/>
    <property type="molecule type" value="Genomic_DNA"/>
</dbReference>
<dbReference type="OrthoDB" id="10035764at2759"/>